<dbReference type="PANTHER" id="PTHR11558">
    <property type="entry name" value="SPERMIDINE/SPERMINE SYNTHASE"/>
    <property type="match status" value="1"/>
</dbReference>
<dbReference type="RefSeq" id="XP_009649803.1">
    <property type="nucleotide sequence ID" value="XM_009651508.1"/>
</dbReference>
<gene>
    <name evidence="1" type="ORF">VDAG_00131</name>
</gene>
<dbReference type="Gene3D" id="3.40.50.150">
    <property type="entry name" value="Vaccinia Virus protein VP39"/>
    <property type="match status" value="1"/>
</dbReference>
<accession>G2WRE8</accession>
<keyword evidence="2" id="KW-1185">Reference proteome</keyword>
<evidence type="ECO:0000313" key="1">
    <source>
        <dbReference type="EMBL" id="EGY13449.1"/>
    </source>
</evidence>
<name>G2WRE8_VERDV</name>
<dbReference type="STRING" id="498257.G2WRE8"/>
<dbReference type="GO" id="GO:0008295">
    <property type="term" value="P:spermidine biosynthetic process"/>
    <property type="evidence" value="ECO:0007669"/>
    <property type="project" value="TreeGrafter"/>
</dbReference>
<dbReference type="KEGG" id="vda:VDAG_00131"/>
<dbReference type="SUPFAM" id="SSF53335">
    <property type="entry name" value="S-adenosyl-L-methionine-dependent methyltransferases"/>
    <property type="match status" value="1"/>
</dbReference>
<dbReference type="AlphaFoldDB" id="G2WRE8"/>
<dbReference type="HOGENOM" id="CLU_048199_6_1_1"/>
<dbReference type="OrthoDB" id="38125at2759"/>
<dbReference type="InParanoid" id="G2WRE8"/>
<dbReference type="eggNOG" id="KOG1562">
    <property type="taxonomic scope" value="Eukaryota"/>
</dbReference>
<dbReference type="Proteomes" id="UP000001611">
    <property type="component" value="Chromosome 2"/>
</dbReference>
<dbReference type="InterPro" id="IPR029063">
    <property type="entry name" value="SAM-dependent_MTases_sf"/>
</dbReference>
<evidence type="ECO:0000313" key="2">
    <source>
        <dbReference type="Proteomes" id="UP000001611"/>
    </source>
</evidence>
<organism evidence="1 2">
    <name type="scientific">Verticillium dahliae (strain VdLs.17 / ATCC MYA-4575 / FGSC 10137)</name>
    <name type="common">Verticillium wilt</name>
    <dbReference type="NCBI Taxonomy" id="498257"/>
    <lineage>
        <taxon>Eukaryota</taxon>
        <taxon>Fungi</taxon>
        <taxon>Dikarya</taxon>
        <taxon>Ascomycota</taxon>
        <taxon>Pezizomycotina</taxon>
        <taxon>Sordariomycetes</taxon>
        <taxon>Hypocreomycetidae</taxon>
        <taxon>Glomerellales</taxon>
        <taxon>Plectosphaerellaceae</taxon>
        <taxon>Verticillium</taxon>
    </lineage>
</organism>
<proteinExistence type="predicted"/>
<dbReference type="GO" id="GO:0005829">
    <property type="term" value="C:cytosol"/>
    <property type="evidence" value="ECO:0007669"/>
    <property type="project" value="TreeGrafter"/>
</dbReference>
<protein>
    <submittedName>
        <fullName evidence="1">Spermidine synthase</fullName>
    </submittedName>
</protein>
<dbReference type="GeneID" id="20701594"/>
<sequence length="95" mass="11322">MPTAENQWLHLPLITKLRKSLQRDLPRCRVRLHHHPHLPQRQIGFMVCCKDANRNVREPLRKWSAEEEEKLCKYYNADIHKAAFVLPNFAKKALQ</sequence>
<dbReference type="EMBL" id="DS572695">
    <property type="protein sequence ID" value="EGY13449.1"/>
    <property type="molecule type" value="Genomic_DNA"/>
</dbReference>
<dbReference type="InterPro" id="IPR001045">
    <property type="entry name" value="Spermi_synthase"/>
</dbReference>
<dbReference type="PANTHER" id="PTHR11558:SF11">
    <property type="entry name" value="SPERMIDINE SYNTHASE"/>
    <property type="match status" value="1"/>
</dbReference>
<dbReference type="GO" id="GO:0004766">
    <property type="term" value="F:spermidine synthase activity"/>
    <property type="evidence" value="ECO:0007669"/>
    <property type="project" value="TreeGrafter"/>
</dbReference>
<reference evidence="1 2" key="1">
    <citation type="submission" date="2008-03" db="EMBL/GenBank/DDBJ databases">
        <title>The Genome Sequence of Verticillium dahliae VdLs.17.</title>
        <authorList>
            <consortium name="The Broad Institute Genome Sequencing Platform"/>
            <person name="Ma L.-J.J."/>
            <person name="Klosterman S.J."/>
            <person name="Subbarao K."/>
            <person name="Dobinson K."/>
            <person name="Veronese P."/>
            <person name="Kang S."/>
            <person name="Gold S.E."/>
            <person name="Young S."/>
            <person name="Jaffe D."/>
            <person name="Gnerre S."/>
            <person name="Berlin A."/>
            <person name="Heiman D."/>
            <person name="Hepburn T."/>
            <person name="Sykes S."/>
            <person name="Alvarado L."/>
            <person name="Kodira C.D."/>
            <person name="Lander E."/>
            <person name="Galagan J."/>
            <person name="Nusbaum C."/>
            <person name="Birren B."/>
        </authorList>
    </citation>
    <scope>NUCLEOTIDE SEQUENCE [LARGE SCALE GENOMIC DNA]</scope>
    <source>
        <strain evidence="2">VdLs.17 / ATCC MYA-4575 / FGSC 10137</strain>
    </source>
</reference>